<feature type="compositionally biased region" description="Polar residues" evidence="1">
    <location>
        <begin position="1"/>
        <end position="13"/>
    </location>
</feature>
<proteinExistence type="predicted"/>
<name>A0AAV6W926_9LAMI</name>
<feature type="compositionally biased region" description="Basic and acidic residues" evidence="1">
    <location>
        <begin position="356"/>
        <end position="367"/>
    </location>
</feature>
<dbReference type="EMBL" id="WHWC01000016">
    <property type="protein sequence ID" value="KAG8367198.1"/>
    <property type="molecule type" value="Genomic_DNA"/>
</dbReference>
<protein>
    <submittedName>
        <fullName evidence="2">Uncharacterized protein</fullName>
    </submittedName>
</protein>
<feature type="compositionally biased region" description="Polar residues" evidence="1">
    <location>
        <begin position="413"/>
        <end position="431"/>
    </location>
</feature>
<comment type="caution">
    <text evidence="2">The sequence shown here is derived from an EMBL/GenBank/DDBJ whole genome shotgun (WGS) entry which is preliminary data.</text>
</comment>
<dbReference type="PANTHER" id="PTHR31115:SF3">
    <property type="entry name" value="EXPRESSED PROTEIN"/>
    <property type="match status" value="1"/>
</dbReference>
<feature type="compositionally biased region" description="Polar residues" evidence="1">
    <location>
        <begin position="1120"/>
        <end position="1134"/>
    </location>
</feature>
<feature type="compositionally biased region" description="Low complexity" evidence="1">
    <location>
        <begin position="93"/>
        <end position="108"/>
    </location>
</feature>
<feature type="region of interest" description="Disordered" evidence="1">
    <location>
        <begin position="93"/>
        <end position="123"/>
    </location>
</feature>
<feature type="region of interest" description="Disordered" evidence="1">
    <location>
        <begin position="1101"/>
        <end position="1134"/>
    </location>
</feature>
<feature type="compositionally biased region" description="Basic and acidic residues" evidence="1">
    <location>
        <begin position="1180"/>
        <end position="1189"/>
    </location>
</feature>
<feature type="compositionally biased region" description="Basic and acidic residues" evidence="1">
    <location>
        <begin position="109"/>
        <end position="123"/>
    </location>
</feature>
<gene>
    <name evidence="2" type="ORF">BUALT_Bualt16G0047700</name>
</gene>
<sequence>MSASSKYDLSSGNPDRPLYASGRRGTYGVENPLLSSLPSMTRSSSSVAQGDVLNFFQCVRLDPMSLVVEHKLNKPAGFKRLASASVGIPLEGSLPASSKSKPLSSPSPEDLRRLKSGARESGTKARERVKIFNDCLSVVNKCFPIIPSRKRSRLDALSNDRSNTLLSIDRSASEMGSGKMGSKNYASTRDLDLELQKSKVKTKNATPCKRARTSIAGARMDVRAHSPARPSGTKDKERGVVRLSNSSAVQGDDRTLSIAVDGWESPKMKKKRTGIKLDIATSSMTSKPVDVYRVSKQGMQPRLSAKARPRLTDAHGFRIVDGGVGVGKTEAALQTSSGMHSSFSRGDADNSSLLTERREHQEKERVNLKIVNRANSREDLSSGSPTSGPKLNSNVRAPRSSSVGGVSKLLQAVQRSTSSNDQELSSCTSKLPSLLGANNHKHEPSTQPSSSPVANWVQRPQKISRTARRNIILPILPRNDDIPAEDETSGLMVNERRFPALSPQQVRIKPDNSSPAVLSESEESGANEIKSRGMNKKCNEIDENSGHNVQKMSTLLLPQRKSKAVNGNDHGDGVRRQGRTGRRFTSPRSLLPLTVEKLGSVGTNKQIRNSRLGLEKTESRAVGVPTRKLSDRKAYTREKHIAINMPADLLVGSGDGREVLFTAANAVINTAQALSSPFWKKMEHLFLFISDTDISYLKDQINLDSAVDTPAPAPLDADSYTFMPNGCGLSEFGIEEIERGSLEPSLAHSAPPNGISLYQRLIAALIPEEENQELLCGGKELKYDVYGSRCDMGFELSGYPASNGYGVNTNRRSSYEPDQAMQDHNNVSIPDVGFSPRYDHLQNGLLAEQLMPATICTQYQYHNTSMSAKLLMEVQSIGIFPNLVSGDKEISGDISRLDEKFLEQDMDESVGLQSIIVLALKVIAMGTSVVMEMNLSGSCGNHALSLVTHETCDFLVVNTSMQNQSRVKISAFEFFCMLKRNPSSGRSGVDDTVSRKKDLLGKLLSSASEAKELQEREFEGRALDKLVGLAYEKYMSCWGPNAHGMKSVNVEMAKQAALAFVKWSLERYEEFEVTGKSCFSEPLYRDMFLSGVSLNCTNNNESGKHNLDTFGSPAEIRSSAPMSTQQRQQSPSNQEICSDEVLLLNDPGVEQHTDSWPNRVKKRELLLDDVGGTIRSAKGRRSEREREGKGNLSRNGTIKIGRPTVKGERKSKAKPNKQKTAHLADASVNDTLGKISEIDKDKNEYNPDMLEDPIDLSSLPLPEMDGLGVPSDLGGQGDDLGSWFGDEDHGLQDHDYLDGLMVPCDDLADFSMLGV</sequence>
<feature type="region of interest" description="Disordered" evidence="1">
    <location>
        <begin position="562"/>
        <end position="585"/>
    </location>
</feature>
<evidence type="ECO:0000313" key="2">
    <source>
        <dbReference type="EMBL" id="KAG8367198.1"/>
    </source>
</evidence>
<feature type="compositionally biased region" description="Basic residues" evidence="1">
    <location>
        <begin position="1211"/>
        <end position="1220"/>
    </location>
</feature>
<feature type="region of interest" description="Disordered" evidence="1">
    <location>
        <begin position="356"/>
        <end position="456"/>
    </location>
</feature>
<dbReference type="Proteomes" id="UP000826271">
    <property type="component" value="Unassembled WGS sequence"/>
</dbReference>
<evidence type="ECO:0000256" key="1">
    <source>
        <dbReference type="SAM" id="MobiDB-lite"/>
    </source>
</evidence>
<feature type="region of interest" description="Disordered" evidence="1">
    <location>
        <begin position="1"/>
        <end position="25"/>
    </location>
</feature>
<reference evidence="2" key="1">
    <citation type="submission" date="2019-10" db="EMBL/GenBank/DDBJ databases">
        <authorList>
            <person name="Zhang R."/>
            <person name="Pan Y."/>
            <person name="Wang J."/>
            <person name="Ma R."/>
            <person name="Yu S."/>
        </authorList>
    </citation>
    <scope>NUCLEOTIDE SEQUENCE</scope>
    <source>
        <strain evidence="2">LA-IB0</strain>
        <tissue evidence="2">Leaf</tissue>
    </source>
</reference>
<keyword evidence="3" id="KW-1185">Reference proteome</keyword>
<organism evidence="2 3">
    <name type="scientific">Buddleja alternifolia</name>
    <dbReference type="NCBI Taxonomy" id="168488"/>
    <lineage>
        <taxon>Eukaryota</taxon>
        <taxon>Viridiplantae</taxon>
        <taxon>Streptophyta</taxon>
        <taxon>Embryophyta</taxon>
        <taxon>Tracheophyta</taxon>
        <taxon>Spermatophyta</taxon>
        <taxon>Magnoliopsida</taxon>
        <taxon>eudicotyledons</taxon>
        <taxon>Gunneridae</taxon>
        <taxon>Pentapetalae</taxon>
        <taxon>asterids</taxon>
        <taxon>lamiids</taxon>
        <taxon>Lamiales</taxon>
        <taxon>Scrophulariaceae</taxon>
        <taxon>Buddlejeae</taxon>
        <taxon>Buddleja</taxon>
    </lineage>
</organism>
<accession>A0AAV6W926</accession>
<evidence type="ECO:0000313" key="3">
    <source>
        <dbReference type="Proteomes" id="UP000826271"/>
    </source>
</evidence>
<feature type="region of interest" description="Disordered" evidence="1">
    <location>
        <begin position="1173"/>
        <end position="1221"/>
    </location>
</feature>
<feature type="region of interest" description="Disordered" evidence="1">
    <location>
        <begin position="502"/>
        <end position="532"/>
    </location>
</feature>
<feature type="compositionally biased region" description="Polar residues" evidence="1">
    <location>
        <begin position="381"/>
        <end position="404"/>
    </location>
</feature>
<dbReference type="PANTHER" id="PTHR31115">
    <property type="entry name" value="OS05G0107300 PROTEIN"/>
    <property type="match status" value="1"/>
</dbReference>